<feature type="domain" description="WW" evidence="2">
    <location>
        <begin position="91"/>
        <end position="124"/>
    </location>
</feature>
<proteinExistence type="predicted"/>
<accession>A0A9P4PE30</accession>
<dbReference type="InterPro" id="IPR036020">
    <property type="entry name" value="WW_dom_sf"/>
</dbReference>
<evidence type="ECO:0000313" key="4">
    <source>
        <dbReference type="Proteomes" id="UP000799764"/>
    </source>
</evidence>
<dbReference type="Proteomes" id="UP000799764">
    <property type="component" value="Unassembled WGS sequence"/>
</dbReference>
<comment type="caution">
    <text evidence="3">The sequence shown here is derived from an EMBL/GenBank/DDBJ whole genome shotgun (WGS) entry which is preliminary data.</text>
</comment>
<dbReference type="SUPFAM" id="SSF51045">
    <property type="entry name" value="WW domain"/>
    <property type="match status" value="1"/>
</dbReference>
<dbReference type="OrthoDB" id="4850726at2759"/>
<evidence type="ECO:0000259" key="2">
    <source>
        <dbReference type="PROSITE" id="PS50020"/>
    </source>
</evidence>
<dbReference type="InterPro" id="IPR052895">
    <property type="entry name" value="HetReg/Transcr_Mod"/>
</dbReference>
<dbReference type="PROSITE" id="PS01159">
    <property type="entry name" value="WW_DOMAIN_1"/>
    <property type="match status" value="1"/>
</dbReference>
<keyword evidence="4" id="KW-1185">Reference proteome</keyword>
<name>A0A9P4PE30_9PLEO</name>
<dbReference type="InterPro" id="IPR010730">
    <property type="entry name" value="HET"/>
</dbReference>
<dbReference type="Pfam" id="PF06985">
    <property type="entry name" value="HET"/>
    <property type="match status" value="1"/>
</dbReference>
<organism evidence="3 4">
    <name type="scientific">Karstenula rhodostoma CBS 690.94</name>
    <dbReference type="NCBI Taxonomy" id="1392251"/>
    <lineage>
        <taxon>Eukaryota</taxon>
        <taxon>Fungi</taxon>
        <taxon>Dikarya</taxon>
        <taxon>Ascomycota</taxon>
        <taxon>Pezizomycotina</taxon>
        <taxon>Dothideomycetes</taxon>
        <taxon>Pleosporomycetidae</taxon>
        <taxon>Pleosporales</taxon>
        <taxon>Massarineae</taxon>
        <taxon>Didymosphaeriaceae</taxon>
        <taxon>Karstenula</taxon>
    </lineage>
</organism>
<dbReference type="PANTHER" id="PTHR24148">
    <property type="entry name" value="ANKYRIN REPEAT DOMAIN-CONTAINING PROTEIN 39 HOMOLOG-RELATED"/>
    <property type="match status" value="1"/>
</dbReference>
<dbReference type="InterPro" id="IPR001202">
    <property type="entry name" value="WW_dom"/>
</dbReference>
<dbReference type="AlphaFoldDB" id="A0A9P4PE30"/>
<evidence type="ECO:0000256" key="1">
    <source>
        <dbReference type="SAM" id="MobiDB-lite"/>
    </source>
</evidence>
<dbReference type="PANTHER" id="PTHR24148:SF73">
    <property type="entry name" value="HET DOMAIN PROTEIN (AFU_ORTHOLOGUE AFUA_8G01020)"/>
    <property type="match status" value="1"/>
</dbReference>
<dbReference type="CDD" id="cd00201">
    <property type="entry name" value="WW"/>
    <property type="match status" value="1"/>
</dbReference>
<reference evidence="3" key="1">
    <citation type="journal article" date="2020" name="Stud. Mycol.">
        <title>101 Dothideomycetes genomes: a test case for predicting lifestyles and emergence of pathogens.</title>
        <authorList>
            <person name="Haridas S."/>
            <person name="Albert R."/>
            <person name="Binder M."/>
            <person name="Bloem J."/>
            <person name="Labutti K."/>
            <person name="Salamov A."/>
            <person name="Andreopoulos B."/>
            <person name="Baker S."/>
            <person name="Barry K."/>
            <person name="Bills G."/>
            <person name="Bluhm B."/>
            <person name="Cannon C."/>
            <person name="Castanera R."/>
            <person name="Culley D."/>
            <person name="Daum C."/>
            <person name="Ezra D."/>
            <person name="Gonzalez J."/>
            <person name="Henrissat B."/>
            <person name="Kuo A."/>
            <person name="Liang C."/>
            <person name="Lipzen A."/>
            <person name="Lutzoni F."/>
            <person name="Magnuson J."/>
            <person name="Mondo S."/>
            <person name="Nolan M."/>
            <person name="Ohm R."/>
            <person name="Pangilinan J."/>
            <person name="Park H.-J."/>
            <person name="Ramirez L."/>
            <person name="Alfaro M."/>
            <person name="Sun H."/>
            <person name="Tritt A."/>
            <person name="Yoshinaga Y."/>
            <person name="Zwiers L.-H."/>
            <person name="Turgeon B."/>
            <person name="Goodwin S."/>
            <person name="Spatafora J."/>
            <person name="Crous P."/>
            <person name="Grigoriev I."/>
        </authorList>
    </citation>
    <scope>NUCLEOTIDE SEQUENCE</scope>
    <source>
        <strain evidence="3">CBS 690.94</strain>
    </source>
</reference>
<dbReference type="SMART" id="SM00456">
    <property type="entry name" value="WW"/>
    <property type="match status" value="1"/>
</dbReference>
<dbReference type="PROSITE" id="PS50020">
    <property type="entry name" value="WW_DOMAIN_2"/>
    <property type="match status" value="1"/>
</dbReference>
<protein>
    <recommendedName>
        <fullName evidence="2">WW domain-containing protein</fullName>
    </recommendedName>
</protein>
<dbReference type="Gene3D" id="2.20.70.10">
    <property type="match status" value="1"/>
</dbReference>
<evidence type="ECO:0000313" key="3">
    <source>
        <dbReference type="EMBL" id="KAF2443349.1"/>
    </source>
</evidence>
<dbReference type="EMBL" id="MU001502">
    <property type="protein sequence ID" value="KAF2443349.1"/>
    <property type="molecule type" value="Genomic_DNA"/>
</dbReference>
<feature type="region of interest" description="Disordered" evidence="1">
    <location>
        <begin position="1"/>
        <end position="37"/>
    </location>
</feature>
<gene>
    <name evidence="3" type="ORF">P171DRAFT_473656</name>
</gene>
<feature type="compositionally biased region" description="Basic and acidic residues" evidence="1">
    <location>
        <begin position="1"/>
        <end position="21"/>
    </location>
</feature>
<sequence>MSAHLPFRERPRSADGDDLAYRRPPPNPAQEEPFQPYEYQPLDEKAQEIRLLRLLPAENLDDEIEIEIFHAPLIEPERAPDTRLEFEELEKTLPQDWELHKTRDGRYLFYSKDSGKTQWTHPNPEIDQEMYDCDAVLDPFPNFQPAYEGKITTLDLRPNLAVALKHLRQATSPRVLWIDAICIDQVKVFERNHEVKRMGNIYKLARRVVVWLGPASESSPRGLEMLAALGEGMIQTSARILNAPLSDKKNYSGSLPGDVQKRFEYFSISQRAPYNVEDYQAISGILSQSWWDRLCEYAWIWQEIHLASSRSLVQCGSSFRLWKDIRSAIVFLDNSEQDELGTTLADLVQRKSTLTSRSSGYLVHILEMTRFAKYANPHDRVFALLGLASPKNAALIDTDYSQPVFETFQNVCSAHLQLFGSVEFLSHCDWSTHGQNPGHPSWTPNWSTWCPVNVFYFQAAAGLSRSRMDGLDGSRLTVDGVLCGVVDKVSIEASSQGQLRETLRIWEELVAKNDPERTEKLIETLSCGENNETLPWDQYPSIEQYRKAYYSNDQEPIVSDRVRGRSVFTYGNGGMGICCPGAKAGDLLVVILGCDSPLILRRHSSDNEQSTYVVIGPAFVSSLNYSGALLGPLPRPLEAFYTLDWEGDGIAGFRDLKNNTVVYDDPRLGPLPDEWAYRKDYRPDQKEWRSFWNKKTGEVTYFDPRLTPEELRKRGVKLEEYVLV</sequence>